<dbReference type="PANTHER" id="PTHR43744">
    <property type="entry name" value="ABC TRANSPORTER PERMEASE PROTEIN MG189-RELATED-RELATED"/>
    <property type="match status" value="1"/>
</dbReference>
<evidence type="ECO:0000256" key="1">
    <source>
        <dbReference type="ARBA" id="ARBA00004651"/>
    </source>
</evidence>
<keyword evidence="2 7" id="KW-0813">Transport</keyword>
<comment type="caution">
    <text evidence="9">The sequence shown here is derived from an EMBL/GenBank/DDBJ whole genome shotgun (WGS) entry which is preliminary data.</text>
</comment>
<proteinExistence type="inferred from homology"/>
<dbReference type="SUPFAM" id="SSF161098">
    <property type="entry name" value="MetI-like"/>
    <property type="match status" value="1"/>
</dbReference>
<feature type="domain" description="ABC transmembrane type-1" evidence="8">
    <location>
        <begin position="68"/>
        <end position="259"/>
    </location>
</feature>
<feature type="transmembrane region" description="Helical" evidence="7">
    <location>
        <begin position="103"/>
        <end position="124"/>
    </location>
</feature>
<evidence type="ECO:0000256" key="6">
    <source>
        <dbReference type="ARBA" id="ARBA00023136"/>
    </source>
</evidence>
<dbReference type="AlphaFoldDB" id="A0A9D2EE71"/>
<comment type="subcellular location">
    <subcellularLocation>
        <location evidence="1 7">Cell membrane</location>
        <topology evidence="1 7">Multi-pass membrane protein</topology>
    </subcellularLocation>
</comment>
<dbReference type="InterPro" id="IPR000515">
    <property type="entry name" value="MetI-like"/>
</dbReference>
<dbReference type="PROSITE" id="PS50928">
    <property type="entry name" value="ABC_TM1"/>
    <property type="match status" value="1"/>
</dbReference>
<gene>
    <name evidence="9" type="ORF">H9815_07750</name>
</gene>
<comment type="similarity">
    <text evidence="7">Belongs to the binding-protein-dependent transport system permease family.</text>
</comment>
<evidence type="ECO:0000256" key="5">
    <source>
        <dbReference type="ARBA" id="ARBA00022989"/>
    </source>
</evidence>
<feature type="transmembrane region" description="Helical" evidence="7">
    <location>
        <begin position="72"/>
        <end position="96"/>
    </location>
</feature>
<evidence type="ECO:0000313" key="10">
    <source>
        <dbReference type="Proteomes" id="UP000824037"/>
    </source>
</evidence>
<keyword evidence="5 7" id="KW-1133">Transmembrane helix</keyword>
<feature type="transmembrane region" description="Helical" evidence="7">
    <location>
        <begin position="136"/>
        <end position="155"/>
    </location>
</feature>
<evidence type="ECO:0000256" key="4">
    <source>
        <dbReference type="ARBA" id="ARBA00022692"/>
    </source>
</evidence>
<dbReference type="InterPro" id="IPR035906">
    <property type="entry name" value="MetI-like_sf"/>
</dbReference>
<dbReference type="Proteomes" id="UP000824037">
    <property type="component" value="Unassembled WGS sequence"/>
</dbReference>
<dbReference type="Gene3D" id="1.10.3720.10">
    <property type="entry name" value="MetI-like"/>
    <property type="match status" value="1"/>
</dbReference>
<organism evidence="9 10">
    <name type="scientific">Candidatus Ruania gallistercoris</name>
    <dbReference type="NCBI Taxonomy" id="2838746"/>
    <lineage>
        <taxon>Bacteria</taxon>
        <taxon>Bacillati</taxon>
        <taxon>Actinomycetota</taxon>
        <taxon>Actinomycetes</taxon>
        <taxon>Micrococcales</taxon>
        <taxon>Ruaniaceae</taxon>
        <taxon>Ruania</taxon>
    </lineage>
</organism>
<keyword evidence="6 7" id="KW-0472">Membrane</keyword>
<dbReference type="PANTHER" id="PTHR43744:SF8">
    <property type="entry name" value="SN-GLYCEROL-3-PHOSPHATE TRANSPORT SYSTEM PERMEASE PROTEIN UGPE"/>
    <property type="match status" value="1"/>
</dbReference>
<sequence>MRSSTTGLVLRYGLLIVLALLILLPFVSLVLAALHESGSTVAGLALPETFHWENFVLAWQEGGYNNLMRSSFIVALAAVPINALCAILAGFSLAVLHPWAGKHLSVFFVLGLTLPVELIVIALYFNLRNVGLTNNYLGVIGGVVALLLPFGVYWMQSHFSSMPPSLVEAGRIDGANDFTLLRRVLLPLSGPALTTLAVLVFMWTWNQFLLVIVLMQDPAMRTAPAGLGLFVGQYTTNIPLLAAATIITVAPIVIMYLIFQRNFIAGISQGAIKE</sequence>
<protein>
    <submittedName>
        <fullName evidence="9">Carbohydrate ABC transporter permease</fullName>
    </submittedName>
</protein>
<feature type="transmembrane region" description="Helical" evidence="7">
    <location>
        <begin position="184"/>
        <end position="205"/>
    </location>
</feature>
<dbReference type="EMBL" id="DXBY01000132">
    <property type="protein sequence ID" value="HIZ35657.1"/>
    <property type="molecule type" value="Genomic_DNA"/>
</dbReference>
<dbReference type="CDD" id="cd06261">
    <property type="entry name" value="TM_PBP2"/>
    <property type="match status" value="1"/>
</dbReference>
<dbReference type="GO" id="GO:0005886">
    <property type="term" value="C:plasma membrane"/>
    <property type="evidence" value="ECO:0007669"/>
    <property type="project" value="UniProtKB-SubCell"/>
</dbReference>
<keyword evidence="3" id="KW-1003">Cell membrane</keyword>
<evidence type="ECO:0000256" key="2">
    <source>
        <dbReference type="ARBA" id="ARBA00022448"/>
    </source>
</evidence>
<name>A0A9D2EE71_9MICO</name>
<reference evidence="9" key="1">
    <citation type="journal article" date="2021" name="PeerJ">
        <title>Extensive microbial diversity within the chicken gut microbiome revealed by metagenomics and culture.</title>
        <authorList>
            <person name="Gilroy R."/>
            <person name="Ravi A."/>
            <person name="Getino M."/>
            <person name="Pursley I."/>
            <person name="Horton D.L."/>
            <person name="Alikhan N.F."/>
            <person name="Baker D."/>
            <person name="Gharbi K."/>
            <person name="Hall N."/>
            <person name="Watson M."/>
            <person name="Adriaenssens E.M."/>
            <person name="Foster-Nyarko E."/>
            <person name="Jarju S."/>
            <person name="Secka A."/>
            <person name="Antonio M."/>
            <person name="Oren A."/>
            <person name="Chaudhuri R.R."/>
            <person name="La Ragione R."/>
            <person name="Hildebrand F."/>
            <person name="Pallen M.J."/>
        </authorList>
    </citation>
    <scope>NUCLEOTIDE SEQUENCE</scope>
    <source>
        <strain evidence="9">ChiGjej4B4-7305</strain>
    </source>
</reference>
<evidence type="ECO:0000256" key="3">
    <source>
        <dbReference type="ARBA" id="ARBA00022475"/>
    </source>
</evidence>
<evidence type="ECO:0000259" key="8">
    <source>
        <dbReference type="PROSITE" id="PS50928"/>
    </source>
</evidence>
<dbReference type="Pfam" id="PF00528">
    <property type="entry name" value="BPD_transp_1"/>
    <property type="match status" value="1"/>
</dbReference>
<reference evidence="9" key="2">
    <citation type="submission" date="2021-04" db="EMBL/GenBank/DDBJ databases">
        <authorList>
            <person name="Gilroy R."/>
        </authorList>
    </citation>
    <scope>NUCLEOTIDE SEQUENCE</scope>
    <source>
        <strain evidence="9">ChiGjej4B4-7305</strain>
    </source>
</reference>
<feature type="transmembrane region" description="Helical" evidence="7">
    <location>
        <begin position="12"/>
        <end position="34"/>
    </location>
</feature>
<keyword evidence="4 7" id="KW-0812">Transmembrane</keyword>
<evidence type="ECO:0000256" key="7">
    <source>
        <dbReference type="RuleBase" id="RU363032"/>
    </source>
</evidence>
<dbReference type="GO" id="GO:0055085">
    <property type="term" value="P:transmembrane transport"/>
    <property type="evidence" value="ECO:0007669"/>
    <property type="project" value="InterPro"/>
</dbReference>
<feature type="transmembrane region" description="Helical" evidence="7">
    <location>
        <begin position="238"/>
        <end position="259"/>
    </location>
</feature>
<evidence type="ECO:0000313" key="9">
    <source>
        <dbReference type="EMBL" id="HIZ35657.1"/>
    </source>
</evidence>
<accession>A0A9D2EE71</accession>